<reference evidence="11 12" key="1">
    <citation type="submission" date="2019-07" db="EMBL/GenBank/DDBJ databases">
        <title>Draft genome of C. aurimucosum strain 14-2523.</title>
        <authorList>
            <person name="Pacheco L.G.C."/>
            <person name="Aguiar E.R.G.R."/>
            <person name="Navas J."/>
            <person name="Santos C.S."/>
            <person name="Rocha D.J.P.G."/>
        </authorList>
    </citation>
    <scope>NUCLEOTIDE SEQUENCE [LARGE SCALE GENOMIC DNA]</scope>
    <source>
        <strain evidence="11 12">14-2523</strain>
    </source>
</reference>
<dbReference type="InterPro" id="IPR040442">
    <property type="entry name" value="Pyrv_kinase-like_dom_sf"/>
</dbReference>
<comment type="caution">
    <text evidence="11">The sequence shown here is derived from an EMBL/GenBank/DDBJ whole genome shotgun (WGS) entry which is preliminary data.</text>
</comment>
<comment type="cofactor">
    <cofactor evidence="7 10">
        <name>Mg(2+)</name>
        <dbReference type="ChEBI" id="CHEBI:18420"/>
    </cofactor>
    <text evidence="7 10">Binds 1 Mg(2+) ion per subunit.</text>
</comment>
<proteinExistence type="inferred from homology"/>
<organism evidence="11 12">
    <name type="scientific">Corynebacterium aurimucosum</name>
    <dbReference type="NCBI Taxonomy" id="169292"/>
    <lineage>
        <taxon>Bacteria</taxon>
        <taxon>Bacillati</taxon>
        <taxon>Actinomycetota</taxon>
        <taxon>Actinomycetes</taxon>
        <taxon>Mycobacteriales</taxon>
        <taxon>Corynebacteriaceae</taxon>
        <taxon>Corynebacterium</taxon>
    </lineage>
</organism>
<feature type="active site" description="Proton acceptor" evidence="7 8">
    <location>
        <position position="189"/>
    </location>
</feature>
<dbReference type="InterPro" id="IPR015813">
    <property type="entry name" value="Pyrv/PenolPyrv_kinase-like_dom"/>
</dbReference>
<dbReference type="InterPro" id="IPR003700">
    <property type="entry name" value="Pantoate_hydroxy_MeTrfase"/>
</dbReference>
<comment type="subcellular location">
    <subcellularLocation>
        <location evidence="7">Cytoplasm</location>
    </subcellularLocation>
</comment>
<evidence type="ECO:0000313" key="11">
    <source>
        <dbReference type="EMBL" id="TVU56492.1"/>
    </source>
</evidence>
<comment type="function">
    <text evidence="6 7">Catalyzes the reversible reaction in which hydroxymethyl group from 5,10-methylenetetrahydrofolate is transferred onto alpha-ketoisovalerate to form ketopantoate.</text>
</comment>
<accession>A0A558GI01</accession>
<dbReference type="GO" id="GO:0008168">
    <property type="term" value="F:methyltransferase activity"/>
    <property type="evidence" value="ECO:0007669"/>
    <property type="project" value="UniProtKB-KW"/>
</dbReference>
<dbReference type="NCBIfam" id="NF001452">
    <property type="entry name" value="PRK00311.1"/>
    <property type="match status" value="1"/>
</dbReference>
<dbReference type="FunFam" id="3.20.20.60:FF:000003">
    <property type="entry name" value="3-methyl-2-oxobutanoate hydroxymethyltransferase"/>
    <property type="match status" value="1"/>
</dbReference>
<name>A0A558GI01_9CORY</name>
<feature type="binding site" evidence="7 10">
    <location>
        <position position="52"/>
    </location>
    <ligand>
        <name>Mg(2+)</name>
        <dbReference type="ChEBI" id="CHEBI:18420"/>
    </ligand>
</feature>
<dbReference type="Pfam" id="PF02548">
    <property type="entry name" value="Pantoate_transf"/>
    <property type="match status" value="1"/>
</dbReference>
<evidence type="ECO:0000256" key="2">
    <source>
        <dbReference type="ARBA" id="ARBA00008676"/>
    </source>
</evidence>
<evidence type="ECO:0000256" key="4">
    <source>
        <dbReference type="ARBA" id="ARBA00022655"/>
    </source>
</evidence>
<comment type="subunit">
    <text evidence="3 7">Homodecamer; pentamer of dimers.</text>
</comment>
<comment type="similarity">
    <text evidence="2 7">Belongs to the PanB family.</text>
</comment>
<evidence type="ECO:0000256" key="3">
    <source>
        <dbReference type="ARBA" id="ARBA00011424"/>
    </source>
</evidence>
<keyword evidence="11" id="KW-0489">Methyltransferase</keyword>
<protein>
    <recommendedName>
        <fullName evidence="7">3-methyl-2-oxobutanoate hydroxymethyltransferase</fullName>
        <ecNumber evidence="7">2.1.2.11</ecNumber>
    </recommendedName>
    <alternativeName>
        <fullName evidence="7">Ketopantoate hydroxymethyltransferase</fullName>
        <shortName evidence="7">KPHMT</shortName>
    </alternativeName>
</protein>
<gene>
    <name evidence="7 11" type="primary">panB</name>
    <name evidence="11" type="ORF">FQK23_07725</name>
</gene>
<evidence type="ECO:0000256" key="9">
    <source>
        <dbReference type="PIRSR" id="PIRSR000388-2"/>
    </source>
</evidence>
<comment type="pathway">
    <text evidence="1 7">Cofactor biosynthesis; (R)-pantothenate biosynthesis; (R)-pantoate from 3-methyl-2-oxobutanoate: step 1/2.</text>
</comment>
<dbReference type="CDD" id="cd06557">
    <property type="entry name" value="KPHMT-like"/>
    <property type="match status" value="1"/>
</dbReference>
<dbReference type="PANTHER" id="PTHR20881:SF0">
    <property type="entry name" value="3-METHYL-2-OXOBUTANOATE HYDROXYMETHYLTRANSFERASE"/>
    <property type="match status" value="1"/>
</dbReference>
<dbReference type="Gene3D" id="3.20.20.60">
    <property type="entry name" value="Phosphoenolpyruvate-binding domains"/>
    <property type="match status" value="1"/>
</dbReference>
<keyword evidence="5 7" id="KW-0808">Transferase</keyword>
<dbReference type="AlphaFoldDB" id="A0A558GI01"/>
<feature type="binding site" evidence="7 10">
    <location>
        <position position="123"/>
    </location>
    <ligand>
        <name>Mg(2+)</name>
        <dbReference type="ChEBI" id="CHEBI:18420"/>
    </ligand>
</feature>
<evidence type="ECO:0000313" key="12">
    <source>
        <dbReference type="Proteomes" id="UP000320531"/>
    </source>
</evidence>
<feature type="binding site" evidence="7 10">
    <location>
        <position position="91"/>
    </location>
    <ligand>
        <name>Mg(2+)</name>
        <dbReference type="ChEBI" id="CHEBI:18420"/>
    </ligand>
</feature>
<dbReference type="GO" id="GO:0005737">
    <property type="term" value="C:cytoplasm"/>
    <property type="evidence" value="ECO:0007669"/>
    <property type="project" value="UniProtKB-SubCell"/>
</dbReference>
<keyword evidence="7 10" id="KW-0460">Magnesium</keyword>
<dbReference type="PANTHER" id="PTHR20881">
    <property type="entry name" value="3-METHYL-2-OXOBUTANOATE HYDROXYMETHYLTRANSFERASE"/>
    <property type="match status" value="1"/>
</dbReference>
<keyword evidence="7 10" id="KW-0479">Metal-binding</keyword>
<dbReference type="SUPFAM" id="SSF51621">
    <property type="entry name" value="Phosphoenolpyruvate/pyruvate domain"/>
    <property type="match status" value="1"/>
</dbReference>
<evidence type="ECO:0000256" key="5">
    <source>
        <dbReference type="ARBA" id="ARBA00022679"/>
    </source>
</evidence>
<dbReference type="HAMAP" id="MF_00156">
    <property type="entry name" value="PanB"/>
    <property type="match status" value="1"/>
</dbReference>
<dbReference type="GO" id="GO:0015940">
    <property type="term" value="P:pantothenate biosynthetic process"/>
    <property type="evidence" value="ECO:0007669"/>
    <property type="project" value="UniProtKB-UniRule"/>
</dbReference>
<dbReference type="EMBL" id="VMTY01000023">
    <property type="protein sequence ID" value="TVU56492.1"/>
    <property type="molecule type" value="Genomic_DNA"/>
</dbReference>
<evidence type="ECO:0000256" key="10">
    <source>
        <dbReference type="PIRSR" id="PIRSR000388-3"/>
    </source>
</evidence>
<evidence type="ECO:0000256" key="6">
    <source>
        <dbReference type="ARBA" id="ARBA00056497"/>
    </source>
</evidence>
<keyword evidence="7" id="KW-0963">Cytoplasm</keyword>
<dbReference type="GO" id="GO:0000287">
    <property type="term" value="F:magnesium ion binding"/>
    <property type="evidence" value="ECO:0007669"/>
    <property type="project" value="TreeGrafter"/>
</dbReference>
<dbReference type="EC" id="2.1.2.11" evidence="7"/>
<feature type="binding site" evidence="7 9">
    <location>
        <begin position="52"/>
        <end position="53"/>
    </location>
    <ligand>
        <name>3-methyl-2-oxobutanoate</name>
        <dbReference type="ChEBI" id="CHEBI:11851"/>
    </ligand>
</feature>
<sequence>MSHNPGHRARLRTRFFAQAKENSQAFACLTSYDCMTAEIFDEAGVDLLLVGDSLANVVLGRETTLSLTLDEMIPLARAVVSATSRAFVVVDLPFGSYEAGPTQALESAVRIMKETGAQAVKLEGGAERAPIVAALVAAGIPVCAHIGFTPQQVHALGGFVVQGRGAGAEKLHTDARALADAGAFAVVLEMVPAALAEEVTKELPIPTIGIGAGAQTDGQILVWTDAFGLGGPKAPRFVRRYADLRGALLEGAKNYVADVGERSFPNAEESFED</sequence>
<dbReference type="Proteomes" id="UP000320531">
    <property type="component" value="Unassembled WGS sequence"/>
</dbReference>
<dbReference type="GO" id="GO:0003864">
    <property type="term" value="F:3-methyl-2-oxobutanoate hydroxymethyltransferase activity"/>
    <property type="evidence" value="ECO:0007669"/>
    <property type="project" value="UniProtKB-UniRule"/>
</dbReference>
<evidence type="ECO:0000256" key="7">
    <source>
        <dbReference type="HAMAP-Rule" id="MF_00156"/>
    </source>
</evidence>
<evidence type="ECO:0000256" key="1">
    <source>
        <dbReference type="ARBA" id="ARBA00005033"/>
    </source>
</evidence>
<evidence type="ECO:0000256" key="8">
    <source>
        <dbReference type="PIRSR" id="PIRSR000388-1"/>
    </source>
</evidence>
<keyword evidence="4 7" id="KW-0566">Pantothenate biosynthesis</keyword>
<dbReference type="PIRSF" id="PIRSF000388">
    <property type="entry name" value="Pantoate_hydroxy_MeTrfase"/>
    <property type="match status" value="1"/>
</dbReference>
<feature type="binding site" evidence="7 9">
    <location>
        <position position="91"/>
    </location>
    <ligand>
        <name>3-methyl-2-oxobutanoate</name>
        <dbReference type="ChEBI" id="CHEBI:11851"/>
    </ligand>
</feature>
<dbReference type="GO" id="GO:0032259">
    <property type="term" value="P:methylation"/>
    <property type="evidence" value="ECO:0007669"/>
    <property type="project" value="UniProtKB-KW"/>
</dbReference>
<feature type="binding site" evidence="7 9">
    <location>
        <position position="121"/>
    </location>
    <ligand>
        <name>3-methyl-2-oxobutanoate</name>
        <dbReference type="ChEBI" id="CHEBI:11851"/>
    </ligand>
</feature>
<comment type="catalytic activity">
    <reaction evidence="7">
        <text>(6R)-5,10-methylene-5,6,7,8-tetrahydrofolate + 3-methyl-2-oxobutanoate + H2O = 2-dehydropantoate + (6S)-5,6,7,8-tetrahydrofolate</text>
        <dbReference type="Rhea" id="RHEA:11824"/>
        <dbReference type="ChEBI" id="CHEBI:11561"/>
        <dbReference type="ChEBI" id="CHEBI:11851"/>
        <dbReference type="ChEBI" id="CHEBI:15377"/>
        <dbReference type="ChEBI" id="CHEBI:15636"/>
        <dbReference type="ChEBI" id="CHEBI:57453"/>
        <dbReference type="EC" id="2.1.2.11"/>
    </reaction>
</comment>
<dbReference type="NCBIfam" id="TIGR00222">
    <property type="entry name" value="panB"/>
    <property type="match status" value="1"/>
</dbReference>
<dbReference type="UniPathway" id="UPA00028">
    <property type="reaction ID" value="UER00003"/>
</dbReference>